<feature type="transmembrane region" description="Helical" evidence="2">
    <location>
        <begin position="12"/>
        <end position="34"/>
    </location>
</feature>
<sequence length="139" mass="15670">MEDRDVDLIVPLISCFFCICVILGGVFLVIYLFVPNISQPWFLPVALLLVGSPWIFWFLTYMYTCIKRCCCGTGKLDNRHISWGTSRASTMSNPGMARNVSTRNSTNSTNSRKDNNDEKYVKFVGVVETKESGHSNQDA</sequence>
<feature type="transmembrane region" description="Helical" evidence="2">
    <location>
        <begin position="40"/>
        <end position="59"/>
    </location>
</feature>
<name>A0AAE1QQP2_9SOLA</name>
<reference evidence="3" key="1">
    <citation type="submission" date="2023-12" db="EMBL/GenBank/DDBJ databases">
        <title>Genome assembly of Anisodus tanguticus.</title>
        <authorList>
            <person name="Wang Y.-J."/>
        </authorList>
    </citation>
    <scope>NUCLEOTIDE SEQUENCE</scope>
    <source>
        <strain evidence="3">KB-2021</strain>
        <tissue evidence="3">Leaf</tissue>
    </source>
</reference>
<keyword evidence="4" id="KW-1185">Reference proteome</keyword>
<feature type="compositionally biased region" description="Low complexity" evidence="1">
    <location>
        <begin position="98"/>
        <end position="110"/>
    </location>
</feature>
<evidence type="ECO:0000256" key="2">
    <source>
        <dbReference type="SAM" id="Phobius"/>
    </source>
</evidence>
<evidence type="ECO:0000256" key="1">
    <source>
        <dbReference type="SAM" id="MobiDB-lite"/>
    </source>
</evidence>
<evidence type="ECO:0000313" key="3">
    <source>
        <dbReference type="EMBL" id="KAK4337828.1"/>
    </source>
</evidence>
<dbReference type="EMBL" id="JAVYJV010000024">
    <property type="protein sequence ID" value="KAK4337828.1"/>
    <property type="molecule type" value="Genomic_DNA"/>
</dbReference>
<comment type="caution">
    <text evidence="3">The sequence shown here is derived from an EMBL/GenBank/DDBJ whole genome shotgun (WGS) entry which is preliminary data.</text>
</comment>
<dbReference type="Proteomes" id="UP001291623">
    <property type="component" value="Unassembled WGS sequence"/>
</dbReference>
<dbReference type="AlphaFoldDB" id="A0AAE1QQP2"/>
<proteinExistence type="predicted"/>
<keyword evidence="2" id="KW-1133">Transmembrane helix</keyword>
<keyword evidence="2" id="KW-0472">Membrane</keyword>
<gene>
    <name evidence="3" type="ORF">RND71_042315</name>
</gene>
<feature type="region of interest" description="Disordered" evidence="1">
    <location>
        <begin position="87"/>
        <end position="118"/>
    </location>
</feature>
<organism evidence="3 4">
    <name type="scientific">Anisodus tanguticus</name>
    <dbReference type="NCBI Taxonomy" id="243964"/>
    <lineage>
        <taxon>Eukaryota</taxon>
        <taxon>Viridiplantae</taxon>
        <taxon>Streptophyta</taxon>
        <taxon>Embryophyta</taxon>
        <taxon>Tracheophyta</taxon>
        <taxon>Spermatophyta</taxon>
        <taxon>Magnoliopsida</taxon>
        <taxon>eudicotyledons</taxon>
        <taxon>Gunneridae</taxon>
        <taxon>Pentapetalae</taxon>
        <taxon>asterids</taxon>
        <taxon>lamiids</taxon>
        <taxon>Solanales</taxon>
        <taxon>Solanaceae</taxon>
        <taxon>Solanoideae</taxon>
        <taxon>Hyoscyameae</taxon>
        <taxon>Anisodus</taxon>
    </lineage>
</organism>
<accession>A0AAE1QQP2</accession>
<protein>
    <submittedName>
        <fullName evidence="3">Uncharacterized protein</fullName>
    </submittedName>
</protein>
<dbReference type="PANTHER" id="PTHR34964">
    <property type="entry name" value="MEMBRANE LIPOPROTEIN-RELATED"/>
    <property type="match status" value="1"/>
</dbReference>
<dbReference type="PANTHER" id="PTHR34964:SF1">
    <property type="entry name" value="MEMBRANE LIPOPROTEIN"/>
    <property type="match status" value="1"/>
</dbReference>
<evidence type="ECO:0000313" key="4">
    <source>
        <dbReference type="Proteomes" id="UP001291623"/>
    </source>
</evidence>
<keyword evidence="2" id="KW-0812">Transmembrane</keyword>